<dbReference type="EMBL" id="JANJYI010000006">
    <property type="protein sequence ID" value="KAK2646165.1"/>
    <property type="molecule type" value="Genomic_DNA"/>
</dbReference>
<sequence length="114" mass="12452">MTVDILFNVSITSGEKRRKSSSPLYILVPATYTGPTPKTSSISASSVFSASKLCVWCRFGGGGGGVDLEVAMWVWKWLRCGFGEGGGLEVDLVVDLVDLVMGLAMAVWLWWCRW</sequence>
<dbReference type="AlphaFoldDB" id="A0AAD9U2J1"/>
<dbReference type="Proteomes" id="UP001280121">
    <property type="component" value="Unassembled WGS sequence"/>
</dbReference>
<protein>
    <submittedName>
        <fullName evidence="1">Uncharacterized protein</fullName>
    </submittedName>
</protein>
<comment type="caution">
    <text evidence="1">The sequence shown here is derived from an EMBL/GenBank/DDBJ whole genome shotgun (WGS) entry which is preliminary data.</text>
</comment>
<name>A0AAD9U2J1_9ROSI</name>
<gene>
    <name evidence="1" type="ORF">Ddye_021360</name>
</gene>
<organism evidence="1 2">
    <name type="scientific">Dipteronia dyeriana</name>
    <dbReference type="NCBI Taxonomy" id="168575"/>
    <lineage>
        <taxon>Eukaryota</taxon>
        <taxon>Viridiplantae</taxon>
        <taxon>Streptophyta</taxon>
        <taxon>Embryophyta</taxon>
        <taxon>Tracheophyta</taxon>
        <taxon>Spermatophyta</taxon>
        <taxon>Magnoliopsida</taxon>
        <taxon>eudicotyledons</taxon>
        <taxon>Gunneridae</taxon>
        <taxon>Pentapetalae</taxon>
        <taxon>rosids</taxon>
        <taxon>malvids</taxon>
        <taxon>Sapindales</taxon>
        <taxon>Sapindaceae</taxon>
        <taxon>Hippocastanoideae</taxon>
        <taxon>Acereae</taxon>
        <taxon>Dipteronia</taxon>
    </lineage>
</organism>
<keyword evidence="2" id="KW-1185">Reference proteome</keyword>
<reference evidence="1" key="1">
    <citation type="journal article" date="2023" name="Plant J.">
        <title>Genome sequences and population genomics provide insights into the demographic history, inbreeding, and mutation load of two 'living fossil' tree species of Dipteronia.</title>
        <authorList>
            <person name="Feng Y."/>
            <person name="Comes H.P."/>
            <person name="Chen J."/>
            <person name="Zhu S."/>
            <person name="Lu R."/>
            <person name="Zhang X."/>
            <person name="Li P."/>
            <person name="Qiu J."/>
            <person name="Olsen K.M."/>
            <person name="Qiu Y."/>
        </authorList>
    </citation>
    <scope>NUCLEOTIDE SEQUENCE</scope>
    <source>
        <strain evidence="1">KIB01</strain>
    </source>
</reference>
<proteinExistence type="predicted"/>
<evidence type="ECO:0000313" key="2">
    <source>
        <dbReference type="Proteomes" id="UP001280121"/>
    </source>
</evidence>
<evidence type="ECO:0000313" key="1">
    <source>
        <dbReference type="EMBL" id="KAK2646165.1"/>
    </source>
</evidence>
<accession>A0AAD9U2J1</accession>